<evidence type="ECO:0000313" key="11">
    <source>
        <dbReference type="Proteomes" id="UP000199377"/>
    </source>
</evidence>
<feature type="signal peptide" evidence="5">
    <location>
        <begin position="1"/>
        <end position="37"/>
    </location>
</feature>
<dbReference type="Pfam" id="PF25967">
    <property type="entry name" value="RND-MFP_C"/>
    <property type="match status" value="1"/>
</dbReference>
<dbReference type="EMBL" id="FOQH01000006">
    <property type="protein sequence ID" value="SFI38171.1"/>
    <property type="molecule type" value="Genomic_DNA"/>
</dbReference>
<evidence type="ECO:0000256" key="2">
    <source>
        <dbReference type="ARBA" id="ARBA00009477"/>
    </source>
</evidence>
<dbReference type="RefSeq" id="WP_092860490.1">
    <property type="nucleotide sequence ID" value="NZ_FOQH01000006.1"/>
</dbReference>
<keyword evidence="5" id="KW-0732">Signal</keyword>
<keyword evidence="3" id="KW-0175">Coiled coil</keyword>
<feature type="chain" id="PRO_5011670283" evidence="5">
    <location>
        <begin position="38"/>
        <end position="412"/>
    </location>
</feature>
<dbReference type="Pfam" id="PF25944">
    <property type="entry name" value="Beta-barrel_RND"/>
    <property type="match status" value="1"/>
</dbReference>
<dbReference type="FunFam" id="2.40.420.20:FF:000001">
    <property type="entry name" value="Efflux RND transporter periplasmic adaptor subunit"/>
    <property type="match status" value="1"/>
</dbReference>
<evidence type="ECO:0000256" key="1">
    <source>
        <dbReference type="ARBA" id="ARBA00004196"/>
    </source>
</evidence>
<keyword evidence="11" id="KW-1185">Reference proteome</keyword>
<feature type="domain" description="Multidrug resistance protein MdtA-like barrel-sandwich hybrid" evidence="7">
    <location>
        <begin position="73"/>
        <end position="209"/>
    </location>
</feature>
<feature type="domain" description="Multidrug resistance protein MdtA-like beta-barrel" evidence="8">
    <location>
        <begin position="219"/>
        <end position="309"/>
    </location>
</feature>
<feature type="domain" description="Multidrug resistance protein MdtA-like C-terminal permuted SH3" evidence="9">
    <location>
        <begin position="314"/>
        <end position="375"/>
    </location>
</feature>
<accession>A0A1I3HR71</accession>
<proteinExistence type="inferred from homology"/>
<evidence type="ECO:0000259" key="7">
    <source>
        <dbReference type="Pfam" id="PF25917"/>
    </source>
</evidence>
<dbReference type="GO" id="GO:0022857">
    <property type="term" value="F:transmembrane transporter activity"/>
    <property type="evidence" value="ECO:0007669"/>
    <property type="project" value="InterPro"/>
</dbReference>
<name>A0A1I3HR71_9RHOB</name>
<dbReference type="STRING" id="1114924.SAMN05216258_106129"/>
<dbReference type="InterPro" id="IPR058626">
    <property type="entry name" value="MdtA-like_b-barrel"/>
</dbReference>
<evidence type="ECO:0000313" key="10">
    <source>
        <dbReference type="EMBL" id="SFI38171.1"/>
    </source>
</evidence>
<evidence type="ECO:0000259" key="6">
    <source>
        <dbReference type="Pfam" id="PF25876"/>
    </source>
</evidence>
<feature type="domain" description="Multidrug resistance protein MdtA-like alpha-helical hairpin" evidence="6">
    <location>
        <begin position="114"/>
        <end position="183"/>
    </location>
</feature>
<sequence>MTEQTSRAARALLPRSRPSLPAMVAAFLLAATGGALGQAGGGAPPPQAVSVVTATPEAIPVVNELPGRIAPTRIAEVRPRISGIIQERVFTQGALVQEGDVLYRIDSAPFEVQVDRAQAAVAQAEAARKRAEQASARQEELRERRVVSAQQFDDAAAELAQSTAAVAVAEAELRAAELDLHYAEVRAPISGRIGRARITEGALVSASGENLATIQQLDPVYADFTQSATELLALRKAFKAGALTRSDSGDVAVQLMFDDGSPYGEEGRLLFSESTVDETTGQVTLRAEFPNPDDDLLPGMYVRVQIEQGVEPEALAVPVQAIQRGSDGQAMLWIVTPENKVEARPVETDRIVDGRWVIARGLSAGEQVVVEGFQKTGPGATVTPQPWRPETASAEGATPAATPAADAPANDG</sequence>
<dbReference type="NCBIfam" id="TIGR01730">
    <property type="entry name" value="RND_mfp"/>
    <property type="match status" value="1"/>
</dbReference>
<dbReference type="AlphaFoldDB" id="A0A1I3HR71"/>
<dbReference type="Gene3D" id="1.10.287.470">
    <property type="entry name" value="Helix hairpin bin"/>
    <property type="match status" value="1"/>
</dbReference>
<evidence type="ECO:0000256" key="3">
    <source>
        <dbReference type="SAM" id="Coils"/>
    </source>
</evidence>
<dbReference type="Proteomes" id="UP000199377">
    <property type="component" value="Unassembled WGS sequence"/>
</dbReference>
<dbReference type="InterPro" id="IPR058624">
    <property type="entry name" value="MdtA-like_HH"/>
</dbReference>
<comment type="similarity">
    <text evidence="2">Belongs to the membrane fusion protein (MFP) (TC 8.A.1) family.</text>
</comment>
<dbReference type="Pfam" id="PF25876">
    <property type="entry name" value="HH_MFP_RND"/>
    <property type="match status" value="1"/>
</dbReference>
<gene>
    <name evidence="10" type="ORF">SAMN05216258_106129</name>
</gene>
<organism evidence="10 11">
    <name type="scientific">Albimonas pacifica</name>
    <dbReference type="NCBI Taxonomy" id="1114924"/>
    <lineage>
        <taxon>Bacteria</taxon>
        <taxon>Pseudomonadati</taxon>
        <taxon>Pseudomonadota</taxon>
        <taxon>Alphaproteobacteria</taxon>
        <taxon>Rhodobacterales</taxon>
        <taxon>Paracoccaceae</taxon>
        <taxon>Albimonas</taxon>
    </lineage>
</organism>
<evidence type="ECO:0000256" key="5">
    <source>
        <dbReference type="SAM" id="SignalP"/>
    </source>
</evidence>
<dbReference type="Gene3D" id="2.40.50.100">
    <property type="match status" value="1"/>
</dbReference>
<dbReference type="GO" id="GO:0005886">
    <property type="term" value="C:plasma membrane"/>
    <property type="evidence" value="ECO:0007669"/>
    <property type="project" value="UniProtKB-SubCell"/>
</dbReference>
<protein>
    <submittedName>
        <fullName evidence="10">Membrane fusion protein, multidrug efflux system</fullName>
    </submittedName>
</protein>
<dbReference type="PANTHER" id="PTHR30158">
    <property type="entry name" value="ACRA/E-RELATED COMPONENT OF DRUG EFFLUX TRANSPORTER"/>
    <property type="match status" value="1"/>
</dbReference>
<dbReference type="Gene3D" id="2.40.420.20">
    <property type="match status" value="1"/>
</dbReference>
<feature type="region of interest" description="Disordered" evidence="4">
    <location>
        <begin position="376"/>
        <end position="412"/>
    </location>
</feature>
<dbReference type="OrthoDB" id="9816569at2"/>
<dbReference type="SUPFAM" id="SSF111369">
    <property type="entry name" value="HlyD-like secretion proteins"/>
    <property type="match status" value="1"/>
</dbReference>
<evidence type="ECO:0000259" key="9">
    <source>
        <dbReference type="Pfam" id="PF25967"/>
    </source>
</evidence>
<dbReference type="InterPro" id="IPR058625">
    <property type="entry name" value="MdtA-like_BSH"/>
</dbReference>
<dbReference type="Pfam" id="PF25917">
    <property type="entry name" value="BSH_RND"/>
    <property type="match status" value="1"/>
</dbReference>
<evidence type="ECO:0000259" key="8">
    <source>
        <dbReference type="Pfam" id="PF25944"/>
    </source>
</evidence>
<evidence type="ECO:0000256" key="4">
    <source>
        <dbReference type="SAM" id="MobiDB-lite"/>
    </source>
</evidence>
<reference evidence="10 11" key="1">
    <citation type="submission" date="2016-10" db="EMBL/GenBank/DDBJ databases">
        <authorList>
            <person name="de Groot N.N."/>
        </authorList>
    </citation>
    <scope>NUCLEOTIDE SEQUENCE [LARGE SCALE GENOMIC DNA]</scope>
    <source>
        <strain evidence="10 11">CGMCC 1.11030</strain>
    </source>
</reference>
<comment type="subcellular location">
    <subcellularLocation>
        <location evidence="1">Cell envelope</location>
    </subcellularLocation>
</comment>
<dbReference type="GO" id="GO:0046677">
    <property type="term" value="P:response to antibiotic"/>
    <property type="evidence" value="ECO:0007669"/>
    <property type="project" value="TreeGrafter"/>
</dbReference>
<feature type="compositionally biased region" description="Low complexity" evidence="4">
    <location>
        <begin position="391"/>
        <end position="412"/>
    </location>
</feature>
<dbReference type="InterPro" id="IPR058627">
    <property type="entry name" value="MdtA-like_C"/>
</dbReference>
<dbReference type="PANTHER" id="PTHR30158:SF3">
    <property type="entry name" value="MULTIDRUG EFFLUX PUMP SUBUNIT ACRA-RELATED"/>
    <property type="match status" value="1"/>
</dbReference>
<dbReference type="InterPro" id="IPR006143">
    <property type="entry name" value="RND_pump_MFP"/>
</dbReference>
<feature type="coiled-coil region" evidence="3">
    <location>
        <begin position="114"/>
        <end position="179"/>
    </location>
</feature>
<dbReference type="Gene3D" id="2.40.30.170">
    <property type="match status" value="1"/>
</dbReference>